<keyword evidence="2" id="KW-1185">Reference proteome</keyword>
<evidence type="ECO:0000313" key="2">
    <source>
        <dbReference type="Proteomes" id="UP001177260"/>
    </source>
</evidence>
<organism evidence="1 2">
    <name type="scientific">Aspergillus melleus</name>
    <dbReference type="NCBI Taxonomy" id="138277"/>
    <lineage>
        <taxon>Eukaryota</taxon>
        <taxon>Fungi</taxon>
        <taxon>Dikarya</taxon>
        <taxon>Ascomycota</taxon>
        <taxon>Pezizomycotina</taxon>
        <taxon>Eurotiomycetes</taxon>
        <taxon>Eurotiomycetidae</taxon>
        <taxon>Eurotiales</taxon>
        <taxon>Aspergillaceae</taxon>
        <taxon>Aspergillus</taxon>
        <taxon>Aspergillus subgen. Circumdati</taxon>
    </lineage>
</organism>
<comment type="caution">
    <text evidence="1">The sequence shown here is derived from an EMBL/GenBank/DDBJ whole genome shotgun (WGS) entry which is preliminary data.</text>
</comment>
<reference evidence="1 2" key="1">
    <citation type="journal article" date="2023" name="ACS Omega">
        <title>Identification of the Neoaspergillic Acid Biosynthesis Gene Cluster by Establishing an In Vitro CRISPR-Ribonucleoprotein Genetic System in Aspergillus melleus.</title>
        <authorList>
            <person name="Yuan B."/>
            <person name="Grau M.F."/>
            <person name="Murata R.M."/>
            <person name="Torok T."/>
            <person name="Venkateswaran K."/>
            <person name="Stajich J.E."/>
            <person name="Wang C.C.C."/>
        </authorList>
    </citation>
    <scope>NUCLEOTIDE SEQUENCE [LARGE SCALE GENOMIC DNA]</scope>
    <source>
        <strain evidence="1 2">IMV 1140</strain>
    </source>
</reference>
<gene>
    <name evidence="1" type="ORF">N8T08_009544</name>
</gene>
<evidence type="ECO:0000313" key="1">
    <source>
        <dbReference type="EMBL" id="KAK1148538.1"/>
    </source>
</evidence>
<dbReference type="Proteomes" id="UP001177260">
    <property type="component" value="Unassembled WGS sequence"/>
</dbReference>
<name>A0ACC3BD40_9EURO</name>
<dbReference type="EMBL" id="JAOPJF010000007">
    <property type="protein sequence ID" value="KAK1148538.1"/>
    <property type="molecule type" value="Genomic_DNA"/>
</dbReference>
<protein>
    <submittedName>
        <fullName evidence="1">Uncharacterized protein</fullName>
    </submittedName>
</protein>
<accession>A0ACC3BD40</accession>
<sequence length="190" mass="21260">MKPEFKVIIVGGSIGGLTLANCLDNLGVEYVVLEKRKEIAPQEGASIVLMPHAGRILEQLGLIDEISKFIEPLHTAHVSYPDGFQQTDKSPQVLLERFGIPLAFLERRKLLQILYGSLRDQSRVLVDKTVISVQQNEDDTGVVKVQDGSIYRGDLIVGADGVHSRVRREMWRLAELKYPGEITREEKNGQ</sequence>
<proteinExistence type="predicted"/>